<dbReference type="NCBIfam" id="NF047637">
    <property type="entry name" value="lipo_CC0125"/>
    <property type="match status" value="1"/>
</dbReference>
<accession>A0A075P7F2</accession>
<evidence type="ECO:0000313" key="2">
    <source>
        <dbReference type="EMBL" id="AIF99237.1"/>
    </source>
</evidence>
<feature type="chain" id="PRO_5009743200" description="Lipoprotein" evidence="1">
    <location>
        <begin position="23"/>
        <end position="175"/>
    </location>
</feature>
<dbReference type="eggNOG" id="ENOG5033AC8">
    <property type="taxonomic scope" value="Bacteria"/>
</dbReference>
<evidence type="ECO:0008006" key="4">
    <source>
        <dbReference type="Google" id="ProtNLM"/>
    </source>
</evidence>
<organism evidence="2 3">
    <name type="scientific">Alteromonas australica</name>
    <dbReference type="NCBI Taxonomy" id="589873"/>
    <lineage>
        <taxon>Bacteria</taxon>
        <taxon>Pseudomonadati</taxon>
        <taxon>Pseudomonadota</taxon>
        <taxon>Gammaproteobacteria</taxon>
        <taxon>Alteromonadales</taxon>
        <taxon>Alteromonadaceae</taxon>
        <taxon>Alteromonas/Salinimonas group</taxon>
        <taxon>Alteromonas</taxon>
    </lineage>
</organism>
<dbReference type="EMBL" id="CP008849">
    <property type="protein sequence ID" value="AIF99237.1"/>
    <property type="molecule type" value="Genomic_DNA"/>
</dbReference>
<protein>
    <recommendedName>
        <fullName evidence="4">Lipoprotein</fullName>
    </recommendedName>
</protein>
<dbReference type="Proteomes" id="UP000056090">
    <property type="component" value="Chromosome"/>
</dbReference>
<gene>
    <name evidence="2" type="ORF">EP13_11385</name>
</gene>
<keyword evidence="1" id="KW-0732">Signal</keyword>
<feature type="signal peptide" evidence="1">
    <location>
        <begin position="1"/>
        <end position="22"/>
    </location>
</feature>
<name>A0A075P7F2_9ALTE</name>
<dbReference type="PATRIC" id="fig|589873.4.peg.2598"/>
<proteinExistence type="predicted"/>
<dbReference type="KEGG" id="aaus:EP12_12070"/>
<evidence type="ECO:0000313" key="3">
    <source>
        <dbReference type="Proteomes" id="UP000056090"/>
    </source>
</evidence>
<dbReference type="KEGG" id="aal:EP13_11385"/>
<dbReference type="AlphaFoldDB" id="A0A075P7F2"/>
<keyword evidence="3" id="KW-1185">Reference proteome</keyword>
<reference evidence="2 3" key="1">
    <citation type="submission" date="2014-06" db="EMBL/GenBank/DDBJ databases">
        <title>Genomes of Alteromonas australica, a world apart.</title>
        <authorList>
            <person name="Gonzaga A."/>
            <person name="Lopez-Perez M."/>
            <person name="Rodriguez-Valera F."/>
        </authorList>
    </citation>
    <scope>NUCLEOTIDE SEQUENCE [LARGE SCALE GENOMIC DNA]</scope>
    <source>
        <strain evidence="2 3">H 17</strain>
    </source>
</reference>
<sequence length="175" mass="18934">MARPASMAAVLALTACSTTPVAVPTPYKAAVTKEGYGYSSVQLSDNEYRVLFKATDETPADKVQEYALQRAGQIAMKQGYQYLAIVKTNVDKRPIEARRVITEPSSPATFTQDQQCTMSGCSQVAQPTAAEGQNSVQSTMINDIYYSIVVRMANAKEGLGKNVMAVSDIPPIEKK</sequence>
<evidence type="ECO:0000256" key="1">
    <source>
        <dbReference type="SAM" id="SignalP"/>
    </source>
</evidence>
<dbReference type="PROSITE" id="PS51257">
    <property type="entry name" value="PROKAR_LIPOPROTEIN"/>
    <property type="match status" value="1"/>
</dbReference>